<evidence type="ECO:0000313" key="2">
    <source>
        <dbReference type="EMBL" id="ALU27291.1"/>
    </source>
</evidence>
<keyword evidence="1" id="KW-0479">Metal-binding</keyword>
<dbReference type="InterPro" id="IPR011257">
    <property type="entry name" value="DNA_glycosylase"/>
</dbReference>
<dbReference type="GO" id="GO:0046872">
    <property type="term" value="F:metal ion binding"/>
    <property type="evidence" value="ECO:0007669"/>
    <property type="project" value="UniProtKB-KW"/>
</dbReference>
<organism evidence="2 3">
    <name type="scientific">Myroides odoratimimus</name>
    <dbReference type="NCBI Taxonomy" id="76832"/>
    <lineage>
        <taxon>Bacteria</taxon>
        <taxon>Pseudomonadati</taxon>
        <taxon>Bacteroidota</taxon>
        <taxon>Flavobacteriia</taxon>
        <taxon>Flavobacteriales</taxon>
        <taxon>Flavobacteriaceae</taxon>
        <taxon>Myroides</taxon>
    </lineage>
</organism>
<dbReference type="PANTHER" id="PTHR30037:SF4">
    <property type="entry name" value="DNA-3-METHYLADENINE GLYCOSYLASE I"/>
    <property type="match status" value="1"/>
</dbReference>
<dbReference type="Proteomes" id="UP000069030">
    <property type="component" value="Chromosome"/>
</dbReference>
<dbReference type="Pfam" id="PF03352">
    <property type="entry name" value="Adenine_glyco"/>
    <property type="match status" value="1"/>
</dbReference>
<feature type="binding site" evidence="1">
    <location>
        <position position="27"/>
    </location>
    <ligand>
        <name>Zn(2+)</name>
        <dbReference type="ChEBI" id="CHEBI:29105"/>
    </ligand>
</feature>
<dbReference type="GO" id="GO:0008725">
    <property type="term" value="F:DNA-3-methyladenine glycosylase activity"/>
    <property type="evidence" value="ECO:0007669"/>
    <property type="project" value="InterPro"/>
</dbReference>
<sequence>MAVVKKHYCDFCNELPVDSDNPNKYYHDYEYGFELTDDNALFERFVLEINQAGLSWNTILQKRKNFQKAYLGFDIDKVANFTQADVDRLLQDSGIIRNKLKVNAAIYNANQIILLQKEFGSFKNWLDLHKEHTLEEWLKLFKKHFKFVGGEIVNEFLMSTAYLPGSHRVDCPIHKNTRFYLDK</sequence>
<feature type="binding site" evidence="1">
    <location>
        <position position="9"/>
    </location>
    <ligand>
        <name>Zn(2+)</name>
        <dbReference type="ChEBI" id="CHEBI:29105"/>
    </ligand>
</feature>
<dbReference type="RefSeq" id="WP_006258836.1">
    <property type="nucleotide sequence ID" value="NZ_CP013690.1"/>
</dbReference>
<proteinExistence type="predicted"/>
<dbReference type="InterPro" id="IPR052891">
    <property type="entry name" value="DNA-3mA_glycosylase"/>
</dbReference>
<dbReference type="Gene3D" id="1.10.340.30">
    <property type="entry name" value="Hypothetical protein, domain 2"/>
    <property type="match status" value="1"/>
</dbReference>
<dbReference type="GO" id="GO:0006284">
    <property type="term" value="P:base-excision repair"/>
    <property type="evidence" value="ECO:0007669"/>
    <property type="project" value="InterPro"/>
</dbReference>
<dbReference type="EMBL" id="CP013690">
    <property type="protein sequence ID" value="ALU27291.1"/>
    <property type="molecule type" value="Genomic_DNA"/>
</dbReference>
<dbReference type="PANTHER" id="PTHR30037">
    <property type="entry name" value="DNA-3-METHYLADENINE GLYCOSYLASE 1"/>
    <property type="match status" value="1"/>
</dbReference>
<name>A0AAI8G604_9FLAO</name>
<dbReference type="SUPFAM" id="SSF48150">
    <property type="entry name" value="DNA-glycosylase"/>
    <property type="match status" value="1"/>
</dbReference>
<accession>A0AAI8G604</accession>
<dbReference type="InterPro" id="IPR005019">
    <property type="entry name" value="Adenine_glyco"/>
</dbReference>
<reference evidence="2 3" key="1">
    <citation type="journal article" date="2016" name="J. Zhejiang Univ. Sci. B">
        <title>Antibiotic resistance mechanisms of Myroides sp.</title>
        <authorList>
            <person name="Hu S."/>
            <person name="Yuan S."/>
            <person name="Qu H."/>
            <person name="Jiang T."/>
            <person name="Zhou Y."/>
            <person name="Wang M."/>
            <person name="Ming D."/>
        </authorList>
    </citation>
    <scope>NUCLEOTIDE SEQUENCE [LARGE SCALE GENOMIC DNA]</scope>
    <source>
        <strain evidence="2 3">PR63039</strain>
    </source>
</reference>
<evidence type="ECO:0000256" key="1">
    <source>
        <dbReference type="PIRSR" id="PIRSR605019-1"/>
    </source>
</evidence>
<dbReference type="AlphaFoldDB" id="A0AAI8G604"/>
<evidence type="ECO:0000313" key="3">
    <source>
        <dbReference type="Proteomes" id="UP000069030"/>
    </source>
</evidence>
<dbReference type="KEGG" id="mod:AS202_14480"/>
<keyword evidence="1" id="KW-0862">Zinc</keyword>
<protein>
    <submittedName>
        <fullName evidence="2">DNA-3-methyladenine glycosylase</fullName>
    </submittedName>
</protein>
<gene>
    <name evidence="2" type="ORF">AS202_14480</name>
</gene>